<comment type="similarity">
    <text evidence="2">Belongs to the CWC22 family.</text>
</comment>
<dbReference type="InterPro" id="IPR003890">
    <property type="entry name" value="MIF4G-like_typ-3"/>
</dbReference>
<feature type="compositionally biased region" description="Acidic residues" evidence="4">
    <location>
        <begin position="265"/>
        <end position="295"/>
    </location>
</feature>
<dbReference type="GO" id="GO:0003723">
    <property type="term" value="F:RNA binding"/>
    <property type="evidence" value="ECO:0007669"/>
    <property type="project" value="InterPro"/>
</dbReference>
<dbReference type="InterPro" id="IPR016024">
    <property type="entry name" value="ARM-type_fold"/>
</dbReference>
<dbReference type="PANTHER" id="PTHR18034">
    <property type="entry name" value="CELL CYCLE CONTROL PROTEIN CWF22-RELATED"/>
    <property type="match status" value="1"/>
</dbReference>
<dbReference type="SMART" id="SM00544">
    <property type="entry name" value="MA3"/>
    <property type="match status" value="1"/>
</dbReference>
<feature type="compositionally biased region" description="Acidic residues" evidence="4">
    <location>
        <begin position="216"/>
        <end position="246"/>
    </location>
</feature>
<dbReference type="InterPro" id="IPR050781">
    <property type="entry name" value="CWC22_splicing_factor"/>
</dbReference>
<evidence type="ECO:0000259" key="5">
    <source>
        <dbReference type="PROSITE" id="PS51366"/>
    </source>
</evidence>
<dbReference type="PROSITE" id="PS51366">
    <property type="entry name" value="MI"/>
    <property type="match status" value="1"/>
</dbReference>
<comment type="subcellular location">
    <subcellularLocation>
        <location evidence="1">Nucleus</location>
        <location evidence="1">Nucleolus</location>
    </subcellularLocation>
</comment>
<sequence>MPASAPTRKEKRKLERQEKKQRKNKKQRATAVEAPVSRSKTFKQSGQKRPATTKRANGGGPFQNKFHELVQETTGRSMRRTEPEEEETTEDAEIKALESKLGLNSTSVKKDGAKRLQREYIKDGLGEDFTDFLSSLDNISKMVKERKKEQPASRRPPPPSREEESEDEEEDDEAMSDEDDDGRDFGSDMEMDEETRRELELLQQEDAEFLKGMDELPTDESDLDSDEDLAAFESEDDEDDEDDDEVQQNTLRNAQAAAAGSGSEVEYDEEDEDEGEEADDDAEPDAEEDEEEEKEEAVIKEDIYGRPVLESRDGPKKPSAYIPPHLRRQMMNASQEASDTSNKNLPLSSTMDEQALRELTRRVNGQLNRISESNMESIALEMEKIYREHGRSIVNAILLDKLLQTSCHPRQIMTPLIKVGGALVAALYHSVGSEIGGFFIEKFVLKLVESVDKLKAAAQDASNTGDDDEENDLTASKEPANLLLLVAMLYNFGVVQCTLIYDLFRRFVDQFSVVEIELIHQLLKSCGHQLRSDDSDALKEMVASVQQKVTSMNENGNGQSDDRVRFILDLIYDLKKPSKQKKHAAAAAGGLNAMSAAFDLTSLKKWLGRVKTRCGNANNPLRISLHELMNADQDGRWWIVGGTWVGYQQKKESNDGADNDNARQQEENRLLKLAEKQRMNTDVRRRIFVAIMGATDCLDAYERLLQLHLKEKQEREIVRVVMHCCGQEKKFNRYYLVLSQKLCEMDQRYKFTYQLAFWDAFKQMETCKPRKLYNMAQLLAGMIISGALSLSCLKVLDFTSLDEKTVLFLRIVMEKIMKLEDELEMAQVFQRLLQTKKAQLTIDGLAVFLHQHLTSFKTEEDPATRQLLKQRSKSIKSLLDALAKSAATSEAMSDFM</sequence>
<keyword evidence="3" id="KW-0539">Nucleus</keyword>
<dbReference type="SUPFAM" id="SSF48371">
    <property type="entry name" value="ARM repeat"/>
    <property type="match status" value="1"/>
</dbReference>
<feature type="compositionally biased region" description="Polar residues" evidence="4">
    <location>
        <begin position="38"/>
        <end position="47"/>
    </location>
</feature>
<reference evidence="6" key="1">
    <citation type="submission" date="2019-03" db="EMBL/GenBank/DDBJ databases">
        <title>Long read genome sequence of the mycoparasitic Pythium oligandrum ATCC 38472 isolated from sugarbeet rhizosphere.</title>
        <authorList>
            <person name="Gaulin E."/>
        </authorList>
    </citation>
    <scope>NUCLEOTIDE SEQUENCE</scope>
    <source>
        <strain evidence="6">ATCC 38472_TT</strain>
    </source>
</reference>
<feature type="compositionally biased region" description="Basic residues" evidence="4">
    <location>
        <begin position="19"/>
        <end position="28"/>
    </location>
</feature>
<name>A0A8K1CKK5_PYTOL</name>
<keyword evidence="7" id="KW-1185">Reference proteome</keyword>
<evidence type="ECO:0000256" key="3">
    <source>
        <dbReference type="ARBA" id="ARBA00023242"/>
    </source>
</evidence>
<feature type="compositionally biased region" description="Acidic residues" evidence="4">
    <location>
        <begin position="163"/>
        <end position="193"/>
    </location>
</feature>
<feature type="compositionally biased region" description="Basic and acidic residues" evidence="4">
    <location>
        <begin position="296"/>
        <end position="316"/>
    </location>
</feature>
<dbReference type="AlphaFoldDB" id="A0A8K1CKK5"/>
<accession>A0A8K1CKK5</accession>
<dbReference type="Gene3D" id="1.25.40.180">
    <property type="match status" value="1"/>
</dbReference>
<gene>
    <name evidence="6" type="ORF">Poli38472_009411</name>
</gene>
<dbReference type="InterPro" id="IPR003891">
    <property type="entry name" value="Initiation_fac_eIF4g_MI"/>
</dbReference>
<evidence type="ECO:0000313" key="7">
    <source>
        <dbReference type="Proteomes" id="UP000794436"/>
    </source>
</evidence>
<organism evidence="6 7">
    <name type="scientific">Pythium oligandrum</name>
    <name type="common">Mycoparasitic fungus</name>
    <dbReference type="NCBI Taxonomy" id="41045"/>
    <lineage>
        <taxon>Eukaryota</taxon>
        <taxon>Sar</taxon>
        <taxon>Stramenopiles</taxon>
        <taxon>Oomycota</taxon>
        <taxon>Peronosporomycetes</taxon>
        <taxon>Pythiales</taxon>
        <taxon>Pythiaceae</taxon>
        <taxon>Pythium</taxon>
    </lineage>
</organism>
<dbReference type="PANTHER" id="PTHR18034:SF4">
    <property type="entry name" value="NUCLEOLAR MIF4G DOMAIN-CONTAINING PROTEIN 1"/>
    <property type="match status" value="1"/>
</dbReference>
<protein>
    <recommendedName>
        <fullName evidence="5">MI domain-containing protein</fullName>
    </recommendedName>
</protein>
<dbReference type="Proteomes" id="UP000794436">
    <property type="component" value="Unassembled WGS sequence"/>
</dbReference>
<comment type="caution">
    <text evidence="6">The sequence shown here is derived from an EMBL/GenBank/DDBJ whole genome shotgun (WGS) entry which is preliminary data.</text>
</comment>
<dbReference type="GO" id="GO:0042274">
    <property type="term" value="P:ribosomal small subunit biogenesis"/>
    <property type="evidence" value="ECO:0007669"/>
    <property type="project" value="TreeGrafter"/>
</dbReference>
<feature type="region of interest" description="Disordered" evidence="4">
    <location>
        <begin position="1"/>
        <end position="114"/>
    </location>
</feature>
<proteinExistence type="inferred from homology"/>
<evidence type="ECO:0000313" key="6">
    <source>
        <dbReference type="EMBL" id="TMW65244.1"/>
    </source>
</evidence>
<evidence type="ECO:0000256" key="2">
    <source>
        <dbReference type="ARBA" id="ARBA00006856"/>
    </source>
</evidence>
<dbReference type="OrthoDB" id="10260961at2759"/>
<dbReference type="EMBL" id="SPLM01000038">
    <property type="protein sequence ID" value="TMW65244.1"/>
    <property type="molecule type" value="Genomic_DNA"/>
</dbReference>
<dbReference type="Pfam" id="PF02854">
    <property type="entry name" value="MIF4G"/>
    <property type="match status" value="1"/>
</dbReference>
<dbReference type="GO" id="GO:0005730">
    <property type="term" value="C:nucleolus"/>
    <property type="evidence" value="ECO:0007669"/>
    <property type="project" value="UniProtKB-SubCell"/>
</dbReference>
<evidence type="ECO:0000256" key="4">
    <source>
        <dbReference type="SAM" id="MobiDB-lite"/>
    </source>
</evidence>
<feature type="domain" description="MI" evidence="5">
    <location>
        <begin position="682"/>
        <end position="798"/>
    </location>
</feature>
<dbReference type="Pfam" id="PF02847">
    <property type="entry name" value="MA3"/>
    <property type="match status" value="1"/>
</dbReference>
<evidence type="ECO:0000256" key="1">
    <source>
        <dbReference type="ARBA" id="ARBA00004604"/>
    </source>
</evidence>
<feature type="region of interest" description="Disordered" evidence="4">
    <location>
        <begin position="143"/>
        <end position="322"/>
    </location>
</feature>
<feature type="compositionally biased region" description="Basic and acidic residues" evidence="4">
    <location>
        <begin position="143"/>
        <end position="152"/>
    </location>
</feature>
<dbReference type="SMART" id="SM00543">
    <property type="entry name" value="MIF4G"/>
    <property type="match status" value="1"/>
</dbReference>